<gene>
    <name evidence="1" type="ORF">RE6C_02634</name>
</gene>
<organism evidence="1 2">
    <name type="scientific">Rhodopirellula europaea 6C</name>
    <dbReference type="NCBI Taxonomy" id="1263867"/>
    <lineage>
        <taxon>Bacteria</taxon>
        <taxon>Pseudomonadati</taxon>
        <taxon>Planctomycetota</taxon>
        <taxon>Planctomycetia</taxon>
        <taxon>Pirellulales</taxon>
        <taxon>Pirellulaceae</taxon>
        <taxon>Rhodopirellula</taxon>
    </lineage>
</organism>
<reference evidence="1" key="1">
    <citation type="submission" date="2012-11" db="EMBL/GenBank/DDBJ databases">
        <title>Permanent draft genomes of Rhodopirellula europaea strain SH398 and 6C.</title>
        <authorList>
            <person name="Richter M."/>
            <person name="Richter-Heitmann T."/>
            <person name="Frank C."/>
            <person name="Harder J."/>
            <person name="Glockner F.O."/>
        </authorList>
    </citation>
    <scope>NUCLEOTIDE SEQUENCE</scope>
    <source>
        <strain evidence="1">6C</strain>
    </source>
</reference>
<name>M2B4C6_9BACT</name>
<accession>M2B4C6</accession>
<dbReference type="PATRIC" id="fig|1263867.3.peg.2813"/>
<dbReference type="AlphaFoldDB" id="M2B4C6"/>
<reference evidence="1" key="2">
    <citation type="journal article" date="2013" name="Mar. Genomics">
        <title>Expression of sulfatases in Rhodopirellula baltica and the diversity of sulfatases in the genus Rhodopirellula.</title>
        <authorList>
            <person name="Wegner C.E."/>
            <person name="Richter-Heitmann T."/>
            <person name="Klindworth A."/>
            <person name="Klockow C."/>
            <person name="Richter M."/>
            <person name="Achstetter T."/>
            <person name="Glockner F.O."/>
            <person name="Harder J."/>
        </authorList>
    </citation>
    <scope>NUCLEOTIDE SEQUENCE [LARGE SCALE GENOMIC DNA]</scope>
    <source>
        <strain evidence="1">6C</strain>
    </source>
</reference>
<protein>
    <submittedName>
        <fullName evidence="1">Uncharacterized protein</fullName>
    </submittedName>
</protein>
<evidence type="ECO:0000313" key="2">
    <source>
        <dbReference type="Proteomes" id="UP000011529"/>
    </source>
</evidence>
<keyword evidence="2" id="KW-1185">Reference proteome</keyword>
<evidence type="ECO:0000313" key="1">
    <source>
        <dbReference type="EMBL" id="EMB16598.1"/>
    </source>
</evidence>
<dbReference type="Proteomes" id="UP000011529">
    <property type="component" value="Unassembled WGS sequence"/>
</dbReference>
<comment type="caution">
    <text evidence="1">The sequence shown here is derived from an EMBL/GenBank/DDBJ whole genome shotgun (WGS) entry which is preliminary data.</text>
</comment>
<dbReference type="EMBL" id="ANMO01000119">
    <property type="protein sequence ID" value="EMB16598.1"/>
    <property type="molecule type" value="Genomic_DNA"/>
</dbReference>
<sequence length="44" mass="5013">MKKPTGWIHRSDLPVQFGYSHSAARVKPLGETRESRRATAQVFD</sequence>
<proteinExistence type="predicted"/>